<comment type="subcellular location">
    <subcellularLocation>
        <location evidence="1">Membrane</location>
        <topology evidence="1">Multi-pass membrane protein</topology>
    </subcellularLocation>
</comment>
<organism evidence="15 16">
    <name type="scientific">Diploscapter pachys</name>
    <dbReference type="NCBI Taxonomy" id="2018661"/>
    <lineage>
        <taxon>Eukaryota</taxon>
        <taxon>Metazoa</taxon>
        <taxon>Ecdysozoa</taxon>
        <taxon>Nematoda</taxon>
        <taxon>Chromadorea</taxon>
        <taxon>Rhabditida</taxon>
        <taxon>Rhabditina</taxon>
        <taxon>Rhabditomorpha</taxon>
        <taxon>Rhabditoidea</taxon>
        <taxon>Rhabditidae</taxon>
        <taxon>Diploscapter</taxon>
    </lineage>
</organism>
<comment type="caution">
    <text evidence="15">The sequence shown here is derived from an EMBL/GenBank/DDBJ whole genome shotgun (WGS) entry which is preliminary data.</text>
</comment>
<evidence type="ECO:0000256" key="13">
    <source>
        <dbReference type="SAM" id="Phobius"/>
    </source>
</evidence>
<dbReference type="FunFam" id="1.20.1510.10:FF:000027">
    <property type="entry name" value="Zinc transporter ttm-1"/>
    <property type="match status" value="1"/>
</dbReference>
<keyword evidence="7 13" id="KW-1133">Transmembrane helix</keyword>
<evidence type="ECO:0000256" key="8">
    <source>
        <dbReference type="ARBA" id="ARBA00023065"/>
    </source>
</evidence>
<dbReference type="InterPro" id="IPR001223">
    <property type="entry name" value="Glyco_hydro18_cat"/>
</dbReference>
<evidence type="ECO:0000256" key="9">
    <source>
        <dbReference type="ARBA" id="ARBA00023136"/>
    </source>
</evidence>
<dbReference type="InterPro" id="IPR017853">
    <property type="entry name" value="GH"/>
</dbReference>
<dbReference type="Gene3D" id="1.20.1510.10">
    <property type="entry name" value="Cation efflux protein transmembrane domain"/>
    <property type="match status" value="1"/>
</dbReference>
<dbReference type="AlphaFoldDB" id="A0A2A2KWB1"/>
<feature type="transmembrane region" description="Helical" evidence="13">
    <location>
        <begin position="100"/>
        <end position="125"/>
    </location>
</feature>
<evidence type="ECO:0000313" key="16">
    <source>
        <dbReference type="Proteomes" id="UP000218231"/>
    </source>
</evidence>
<dbReference type="GO" id="GO:0005886">
    <property type="term" value="C:plasma membrane"/>
    <property type="evidence" value="ECO:0007669"/>
    <property type="project" value="TreeGrafter"/>
</dbReference>
<evidence type="ECO:0000256" key="10">
    <source>
        <dbReference type="ARBA" id="ARBA00023295"/>
    </source>
</evidence>
<dbReference type="SUPFAM" id="SSF161111">
    <property type="entry name" value="Cation efflux protein transmembrane domain-like"/>
    <property type="match status" value="1"/>
</dbReference>
<dbReference type="InterPro" id="IPR002524">
    <property type="entry name" value="Cation_efflux"/>
</dbReference>
<name>A0A2A2KWB1_9BILA</name>
<dbReference type="PROSITE" id="PS51910">
    <property type="entry name" value="GH18_2"/>
    <property type="match status" value="1"/>
</dbReference>
<proteinExistence type="inferred from homology"/>
<dbReference type="PANTHER" id="PTHR11562">
    <property type="entry name" value="CATION EFFLUX PROTEIN/ ZINC TRANSPORTER"/>
    <property type="match status" value="1"/>
</dbReference>
<sequence>MAKKQSIVSCGSYEMEKGAEDINKGRRAERILWIVAVLSAIFIAAEFTGGLIASSLAIATDAGHMLSDLLSFIISIVAIRSSRQPASKRLSFGYDRAEVIGALISVIILWVLTTVLVVLAIHRIVEKDYEVNADVMLITAICGVAFNIVMGAVLHVGSAGRHSHSHGGSSHSHDTRGNVNVRAALIHVIGDLIQSIGVLIAAIVIKFTGYTAADPICTFLFSIIVLFTTIHVLKDIFYVLMEATPSHLDFNSVKKELLQIEGVLSLHDLHLWNLSMDKLAFSVHLAIEDDMRAMEIVAEARNLMREKFGISTATIQVEPFDKSMEEYLKEKIEMFSSLVFPALFFFTMTGRTTGQILSCFYEIENFNVSIIEPSLCTHIILIGSSDVDNIGHFQEPPNNVTEEFVKLKNRAPVKLLLAVTGNSAHFTTLVSSEATMQQFADESFAYLDRSGIDGIDIDWEFPVWSWGAKKSDRTRFGDLLRILRQQYGTKKLITVDVAGPPTIAKYSYQADYLNKYADFVQIMSYDYHVYDPILNPVVGFNSPLRRLPYERGILAKMNSVFFFISSKIG</sequence>
<dbReference type="InterPro" id="IPR011583">
    <property type="entry name" value="Chitinase_II/V-like_cat"/>
</dbReference>
<feature type="transmembrane region" description="Helical" evidence="13">
    <location>
        <begin position="179"/>
        <end position="205"/>
    </location>
</feature>
<dbReference type="Proteomes" id="UP000218231">
    <property type="component" value="Unassembled WGS sequence"/>
</dbReference>
<dbReference type="GO" id="GO:0006032">
    <property type="term" value="P:chitin catabolic process"/>
    <property type="evidence" value="ECO:0007669"/>
    <property type="project" value="UniProtKB-ARBA"/>
</dbReference>
<dbReference type="GO" id="GO:0010043">
    <property type="term" value="P:response to zinc ion"/>
    <property type="evidence" value="ECO:0007669"/>
    <property type="project" value="TreeGrafter"/>
</dbReference>
<keyword evidence="8" id="KW-0406">Ion transport</keyword>
<reference evidence="15 16" key="1">
    <citation type="journal article" date="2017" name="Curr. Biol.">
        <title>Genome architecture and evolution of a unichromosomal asexual nematode.</title>
        <authorList>
            <person name="Fradin H."/>
            <person name="Zegar C."/>
            <person name="Gutwein M."/>
            <person name="Lucas J."/>
            <person name="Kovtun M."/>
            <person name="Corcoran D."/>
            <person name="Baugh L.R."/>
            <person name="Kiontke K."/>
            <person name="Gunsalus K."/>
            <person name="Fitch D.H."/>
            <person name="Piano F."/>
        </authorList>
    </citation>
    <scope>NUCLEOTIDE SEQUENCE [LARGE SCALE GENOMIC DNA]</scope>
    <source>
        <strain evidence="15">PF1309</strain>
    </source>
</reference>
<dbReference type="GO" id="GO:0008061">
    <property type="term" value="F:chitin binding"/>
    <property type="evidence" value="ECO:0007669"/>
    <property type="project" value="InterPro"/>
</dbReference>
<keyword evidence="5 11" id="KW-0378">Hydrolase</keyword>
<dbReference type="GO" id="GO:0004568">
    <property type="term" value="F:chitinase activity"/>
    <property type="evidence" value="ECO:0007669"/>
    <property type="project" value="UniProtKB-ARBA"/>
</dbReference>
<feature type="transmembrane region" description="Helical" evidence="13">
    <location>
        <begin position="62"/>
        <end position="79"/>
    </location>
</feature>
<accession>A0A2A2KWB1</accession>
<dbReference type="InterPro" id="IPR050681">
    <property type="entry name" value="CDF/SLC30A"/>
</dbReference>
<dbReference type="GO" id="GO:0005975">
    <property type="term" value="P:carbohydrate metabolic process"/>
    <property type="evidence" value="ECO:0007669"/>
    <property type="project" value="InterPro"/>
</dbReference>
<dbReference type="EMBL" id="LIAE01007609">
    <property type="protein sequence ID" value="PAV78129.1"/>
    <property type="molecule type" value="Genomic_DNA"/>
</dbReference>
<dbReference type="InterPro" id="IPR036837">
    <property type="entry name" value="Cation_efflux_CTD_sf"/>
</dbReference>
<dbReference type="InterPro" id="IPR027470">
    <property type="entry name" value="Cation_efflux_CTD"/>
</dbReference>
<evidence type="ECO:0000256" key="5">
    <source>
        <dbReference type="ARBA" id="ARBA00022801"/>
    </source>
</evidence>
<keyword evidence="9 13" id="KW-0472">Membrane</keyword>
<feature type="transmembrane region" description="Helical" evidence="13">
    <location>
        <begin position="137"/>
        <end position="158"/>
    </location>
</feature>
<comment type="similarity">
    <text evidence="12">Belongs to the glycosyl hydrolase 18 family.</text>
</comment>
<evidence type="ECO:0000259" key="14">
    <source>
        <dbReference type="PROSITE" id="PS51910"/>
    </source>
</evidence>
<keyword evidence="6" id="KW-0864">Zinc transport</keyword>
<dbReference type="InterPro" id="IPR001579">
    <property type="entry name" value="Glyco_hydro_18_chit_AS"/>
</dbReference>
<keyword evidence="4 13" id="KW-0812">Transmembrane</keyword>
<evidence type="ECO:0000256" key="12">
    <source>
        <dbReference type="RuleBase" id="RU004453"/>
    </source>
</evidence>
<evidence type="ECO:0000256" key="3">
    <source>
        <dbReference type="ARBA" id="ARBA00022448"/>
    </source>
</evidence>
<feature type="transmembrane region" description="Helical" evidence="13">
    <location>
        <begin position="31"/>
        <end position="56"/>
    </location>
</feature>
<dbReference type="SMART" id="SM00636">
    <property type="entry name" value="Glyco_18"/>
    <property type="match status" value="1"/>
</dbReference>
<dbReference type="Pfam" id="PF16916">
    <property type="entry name" value="ZT_dimer"/>
    <property type="match status" value="1"/>
</dbReference>
<dbReference type="STRING" id="2018661.A0A2A2KWB1"/>
<feature type="transmembrane region" description="Helical" evidence="13">
    <location>
        <begin position="211"/>
        <end position="233"/>
    </location>
</feature>
<keyword evidence="3" id="KW-0813">Transport</keyword>
<evidence type="ECO:0000256" key="11">
    <source>
        <dbReference type="RuleBase" id="RU000489"/>
    </source>
</evidence>
<dbReference type="PROSITE" id="PS01095">
    <property type="entry name" value="GH18_1"/>
    <property type="match status" value="1"/>
</dbReference>
<dbReference type="InterPro" id="IPR058533">
    <property type="entry name" value="Cation_efflux_TM"/>
</dbReference>
<protein>
    <recommendedName>
        <fullName evidence="14">GH18 domain-containing protein</fullName>
    </recommendedName>
</protein>
<dbReference type="SUPFAM" id="SSF51445">
    <property type="entry name" value="(Trans)glycosidases"/>
    <property type="match status" value="1"/>
</dbReference>
<dbReference type="Pfam" id="PF01545">
    <property type="entry name" value="Cation_efflux"/>
    <property type="match status" value="1"/>
</dbReference>
<keyword evidence="16" id="KW-1185">Reference proteome</keyword>
<dbReference type="PANTHER" id="PTHR11562:SF84">
    <property type="entry name" value="LD05335P"/>
    <property type="match status" value="1"/>
</dbReference>
<evidence type="ECO:0000256" key="6">
    <source>
        <dbReference type="ARBA" id="ARBA00022906"/>
    </source>
</evidence>
<dbReference type="GO" id="GO:0005385">
    <property type="term" value="F:zinc ion transmembrane transporter activity"/>
    <property type="evidence" value="ECO:0007669"/>
    <property type="project" value="TreeGrafter"/>
</dbReference>
<dbReference type="Pfam" id="PF00704">
    <property type="entry name" value="Glyco_hydro_18"/>
    <property type="match status" value="1"/>
</dbReference>
<dbReference type="NCBIfam" id="TIGR01297">
    <property type="entry name" value="CDF"/>
    <property type="match status" value="1"/>
</dbReference>
<gene>
    <name evidence="15" type="ORF">WR25_01868</name>
</gene>
<evidence type="ECO:0000256" key="1">
    <source>
        <dbReference type="ARBA" id="ARBA00004141"/>
    </source>
</evidence>
<comment type="similarity">
    <text evidence="2">Belongs to the cation diffusion facilitator (CDF) transporter (TC 2.A.4) family. SLC30A subfamily.</text>
</comment>
<evidence type="ECO:0000256" key="4">
    <source>
        <dbReference type="ARBA" id="ARBA00022692"/>
    </source>
</evidence>
<evidence type="ECO:0000256" key="7">
    <source>
        <dbReference type="ARBA" id="ARBA00022989"/>
    </source>
</evidence>
<dbReference type="SUPFAM" id="SSF160240">
    <property type="entry name" value="Cation efflux protein cytoplasmic domain-like"/>
    <property type="match status" value="1"/>
</dbReference>
<keyword evidence="10 11" id="KW-0326">Glycosidase</keyword>
<dbReference type="Gene3D" id="3.20.20.80">
    <property type="entry name" value="Glycosidases"/>
    <property type="match status" value="1"/>
</dbReference>
<feature type="domain" description="GH18" evidence="14">
    <location>
        <begin position="355"/>
        <end position="569"/>
    </location>
</feature>
<evidence type="ECO:0000313" key="15">
    <source>
        <dbReference type="EMBL" id="PAV78129.1"/>
    </source>
</evidence>
<dbReference type="InterPro" id="IPR027469">
    <property type="entry name" value="Cation_efflux_TMD_sf"/>
</dbReference>
<dbReference type="OrthoDB" id="76388at2759"/>
<evidence type="ECO:0000256" key="2">
    <source>
        <dbReference type="ARBA" id="ARBA00008873"/>
    </source>
</evidence>
<keyword evidence="6" id="KW-0862">Zinc</keyword>